<dbReference type="Proteomes" id="UP000034846">
    <property type="component" value="Unassembled WGS sequence"/>
</dbReference>
<sequence length="154" mass="17952">MDTNQQLERLERMLLWSLSERPQLYFILRQAFVTRLQRDLPGDLVLGDCNAMADRLSALFNQYGFDEPDADSIDYWYDVARSGGLHRAHAECGLAQRHYQSIRASVMWSVCESRGLVLEHPVAVYLERVLHFIWYIYATNRQLGRRLHGGTHAR</sequence>
<dbReference type="AlphaFoldDB" id="A0A0G1ZQM9"/>
<organism evidence="1 2">
    <name type="scientific">Candidatus Uhrbacteria bacterium GW2011_GWD2_52_7</name>
    <dbReference type="NCBI Taxonomy" id="1618989"/>
    <lineage>
        <taxon>Bacteria</taxon>
        <taxon>Candidatus Uhriibacteriota</taxon>
    </lineage>
</organism>
<name>A0A0G1ZQM9_9BACT</name>
<accession>A0A0G1ZQM9</accession>
<comment type="caution">
    <text evidence="1">The sequence shown here is derived from an EMBL/GenBank/DDBJ whole genome shotgun (WGS) entry which is preliminary data.</text>
</comment>
<evidence type="ECO:0000313" key="2">
    <source>
        <dbReference type="Proteomes" id="UP000034846"/>
    </source>
</evidence>
<evidence type="ECO:0000313" key="1">
    <source>
        <dbReference type="EMBL" id="KKW30547.1"/>
    </source>
</evidence>
<protein>
    <submittedName>
        <fullName evidence="1">Uncharacterized protein</fullName>
    </submittedName>
</protein>
<reference evidence="1 2" key="1">
    <citation type="journal article" date="2015" name="Nature">
        <title>rRNA introns, odd ribosomes, and small enigmatic genomes across a large radiation of phyla.</title>
        <authorList>
            <person name="Brown C.T."/>
            <person name="Hug L.A."/>
            <person name="Thomas B.C."/>
            <person name="Sharon I."/>
            <person name="Castelle C.J."/>
            <person name="Singh A."/>
            <person name="Wilkins M.J."/>
            <person name="Williams K.H."/>
            <person name="Banfield J.F."/>
        </authorList>
    </citation>
    <scope>NUCLEOTIDE SEQUENCE [LARGE SCALE GENOMIC DNA]</scope>
</reference>
<dbReference type="EMBL" id="LCRD01000009">
    <property type="protein sequence ID" value="KKW30547.1"/>
    <property type="molecule type" value="Genomic_DNA"/>
</dbReference>
<proteinExistence type="predicted"/>
<gene>
    <name evidence="1" type="ORF">UY72_C0009G0010</name>
</gene>